<protein>
    <recommendedName>
        <fullName evidence="2">Gag1-like clamp domain-containing protein</fullName>
    </recommendedName>
</protein>
<dbReference type="Proteomes" id="UP001152484">
    <property type="component" value="Unassembled WGS sequence"/>
</dbReference>
<dbReference type="OrthoDB" id="1896025at2759"/>
<feature type="compositionally biased region" description="Low complexity" evidence="1">
    <location>
        <begin position="127"/>
        <end position="141"/>
    </location>
</feature>
<dbReference type="PANTHER" id="PTHR33373">
    <property type="entry name" value="OS07G0479600 PROTEIN"/>
    <property type="match status" value="1"/>
</dbReference>
<feature type="region of interest" description="Disordered" evidence="1">
    <location>
        <begin position="126"/>
        <end position="145"/>
    </location>
</feature>
<organism evidence="3 4">
    <name type="scientific">Cuscuta europaea</name>
    <name type="common">European dodder</name>
    <dbReference type="NCBI Taxonomy" id="41803"/>
    <lineage>
        <taxon>Eukaryota</taxon>
        <taxon>Viridiplantae</taxon>
        <taxon>Streptophyta</taxon>
        <taxon>Embryophyta</taxon>
        <taxon>Tracheophyta</taxon>
        <taxon>Spermatophyta</taxon>
        <taxon>Magnoliopsida</taxon>
        <taxon>eudicotyledons</taxon>
        <taxon>Gunneridae</taxon>
        <taxon>Pentapetalae</taxon>
        <taxon>asterids</taxon>
        <taxon>lamiids</taxon>
        <taxon>Solanales</taxon>
        <taxon>Convolvulaceae</taxon>
        <taxon>Cuscuteae</taxon>
        <taxon>Cuscuta</taxon>
        <taxon>Cuscuta subgen. Cuscuta</taxon>
    </lineage>
</organism>
<reference evidence="3" key="1">
    <citation type="submission" date="2022-07" db="EMBL/GenBank/DDBJ databases">
        <authorList>
            <person name="Macas J."/>
            <person name="Novak P."/>
            <person name="Neumann P."/>
        </authorList>
    </citation>
    <scope>NUCLEOTIDE SEQUENCE</scope>
</reference>
<evidence type="ECO:0000313" key="4">
    <source>
        <dbReference type="Proteomes" id="UP001152484"/>
    </source>
</evidence>
<dbReference type="PANTHER" id="PTHR33373:SF1">
    <property type="entry name" value="DUF4050 DOMAIN-CONTAINING PROTEIN"/>
    <property type="match status" value="1"/>
</dbReference>
<sequence>MGQPMQFSTQFSIQVIRKQSLCALIQSGCLGCDNNANLISSFNHTPRRQKIKYYREPVPSSISEDFWTTSARDMDGNAIQSRGSISSISTSTQAHDAHSSGSINAPSEFVNHGLILWNQIRQHWVGSKKPQNQSQQPSEPKLNWNSTYDSLLGSNKPFTEPIPLGEMVDFLVDIWGQDGMYD</sequence>
<dbReference type="AlphaFoldDB" id="A0A9P0Z6E8"/>
<gene>
    <name evidence="3" type="ORF">CEURO_LOCUS10512</name>
</gene>
<evidence type="ECO:0000259" key="2">
    <source>
        <dbReference type="Pfam" id="PF13259"/>
    </source>
</evidence>
<keyword evidence="4" id="KW-1185">Reference proteome</keyword>
<name>A0A9P0Z6E8_CUSEU</name>
<feature type="domain" description="Gag1-like clamp" evidence="2">
    <location>
        <begin position="72"/>
        <end position="182"/>
    </location>
</feature>
<proteinExistence type="predicted"/>
<comment type="caution">
    <text evidence="3">The sequence shown here is derived from an EMBL/GenBank/DDBJ whole genome shotgun (WGS) entry which is preliminary data.</text>
</comment>
<dbReference type="EMBL" id="CAMAPE010000019">
    <property type="protein sequence ID" value="CAH9088513.1"/>
    <property type="molecule type" value="Genomic_DNA"/>
</dbReference>
<evidence type="ECO:0000256" key="1">
    <source>
        <dbReference type="SAM" id="MobiDB-lite"/>
    </source>
</evidence>
<accession>A0A9P0Z6E8</accession>
<dbReference type="Pfam" id="PF13259">
    <property type="entry name" value="clamp_Gag1-like"/>
    <property type="match status" value="1"/>
</dbReference>
<dbReference type="InterPro" id="IPR025124">
    <property type="entry name" value="Gag1-like_clamp"/>
</dbReference>
<evidence type="ECO:0000313" key="3">
    <source>
        <dbReference type="EMBL" id="CAH9088513.1"/>
    </source>
</evidence>